<feature type="compositionally biased region" description="Polar residues" evidence="1">
    <location>
        <begin position="126"/>
        <end position="155"/>
    </location>
</feature>
<evidence type="ECO:0000259" key="3">
    <source>
        <dbReference type="Pfam" id="PF22599"/>
    </source>
</evidence>
<dbReference type="Gene3D" id="3.40.50.2000">
    <property type="entry name" value="Glycogen Phosphorylase B"/>
    <property type="match status" value="1"/>
</dbReference>
<proteinExistence type="predicted"/>
<evidence type="ECO:0000313" key="5">
    <source>
        <dbReference type="Proteomes" id="UP001271792"/>
    </source>
</evidence>
<keyword evidence="2" id="KW-0472">Membrane</keyword>
<dbReference type="RefSeq" id="WP_319982088.1">
    <property type="nucleotide sequence ID" value="NZ_JAXAVV010000001.1"/>
</dbReference>
<dbReference type="SUPFAM" id="SSF53756">
    <property type="entry name" value="UDP-Glycosyltransferase/glycogen phosphorylase"/>
    <property type="match status" value="1"/>
</dbReference>
<comment type="caution">
    <text evidence="4">The sequence shown here is derived from an EMBL/GenBank/DDBJ whole genome shotgun (WGS) entry which is preliminary data.</text>
</comment>
<organism evidence="4 5">
    <name type="scientific">Lentzea kristufekii</name>
    <dbReference type="NCBI Taxonomy" id="3095430"/>
    <lineage>
        <taxon>Bacteria</taxon>
        <taxon>Bacillati</taxon>
        <taxon>Actinomycetota</taxon>
        <taxon>Actinomycetes</taxon>
        <taxon>Pseudonocardiales</taxon>
        <taxon>Pseudonocardiaceae</taxon>
        <taxon>Lentzea</taxon>
    </lineage>
</organism>
<dbReference type="Pfam" id="PF22599">
    <property type="entry name" value="SecDF_P1_head"/>
    <property type="match status" value="1"/>
</dbReference>
<dbReference type="Gene3D" id="3.30.1360.200">
    <property type="match status" value="1"/>
</dbReference>
<keyword evidence="2" id="KW-0812">Transmembrane</keyword>
<dbReference type="InterPro" id="IPR054384">
    <property type="entry name" value="SecDF_P1_head"/>
</dbReference>
<feature type="transmembrane region" description="Helical" evidence="2">
    <location>
        <begin position="76"/>
        <end position="96"/>
    </location>
</feature>
<dbReference type="EMBL" id="JAXAVV010000001">
    <property type="protein sequence ID" value="MDX8047910.1"/>
    <property type="molecule type" value="Genomic_DNA"/>
</dbReference>
<feature type="domain" description="SecDF P1 head subdomain" evidence="3">
    <location>
        <begin position="200"/>
        <end position="292"/>
    </location>
</feature>
<dbReference type="Proteomes" id="UP001271792">
    <property type="component" value="Unassembled WGS sequence"/>
</dbReference>
<feature type="region of interest" description="Disordered" evidence="1">
    <location>
        <begin position="26"/>
        <end position="48"/>
    </location>
</feature>
<reference evidence="4 5" key="2">
    <citation type="submission" date="2023-11" db="EMBL/GenBank/DDBJ databases">
        <authorList>
            <person name="Lara A.C."/>
            <person name="Chronakova A."/>
        </authorList>
    </citation>
    <scope>NUCLEOTIDE SEQUENCE [LARGE SCALE GENOMIC DNA]</scope>
    <source>
        <strain evidence="4 5">BCCO 10_0798</strain>
    </source>
</reference>
<protein>
    <recommendedName>
        <fullName evidence="3">SecDF P1 head subdomain domain-containing protein</fullName>
    </recommendedName>
</protein>
<evidence type="ECO:0000256" key="1">
    <source>
        <dbReference type="SAM" id="MobiDB-lite"/>
    </source>
</evidence>
<keyword evidence="5" id="KW-1185">Reference proteome</keyword>
<evidence type="ECO:0000256" key="2">
    <source>
        <dbReference type="SAM" id="Phobius"/>
    </source>
</evidence>
<accession>A0ABU4TI80</accession>
<gene>
    <name evidence="4" type="ORF">SK571_00825</name>
</gene>
<sequence>MIDEVNQQALFRRTAAIVHHGDAGTTTTAAAAGRPQTPTLRAGSQDRGAGAYGRCESCGGTADGALIRQMQAVAAWYVNGMKILAVVLLLLLAVSACTATQQGEPKKEAWLTGKLTFRKVESVTPMSAPSSALSSGRPTPQNEAGDQAVQTARATRQSKDATIRKQVLSTLDCAAPDPLVGNDDEAAPLVTCDSGEAKYDLGPVFLDGDRVVKAKASPSEYGNGHVVTVEFDDQGARTWSDFTTANVGNQVAMLINGRVLSAPSIESPITGGTTQITGQFTADQADQLARQLVGR</sequence>
<name>A0ABU4TI80_9PSEU</name>
<evidence type="ECO:0000313" key="4">
    <source>
        <dbReference type="EMBL" id="MDX8047910.1"/>
    </source>
</evidence>
<reference evidence="4 5" key="1">
    <citation type="submission" date="2023-11" db="EMBL/GenBank/DDBJ databases">
        <title>Lentzea sokolovensis, sp. nov., Lentzea kristufkii, sp. nov., and Lentzea miocenensis, sp. nov., rare actinobacteria from Sokolov Coal Basin, Miocene lacustrine sediment, Czech Republic.</title>
        <authorList>
            <person name="Lara A."/>
            <person name="Kotroba L."/>
            <person name="Nouioui I."/>
            <person name="Neumann-Schaal M."/>
            <person name="Mast Y."/>
            <person name="Chronakova A."/>
        </authorList>
    </citation>
    <scope>NUCLEOTIDE SEQUENCE [LARGE SCALE GENOMIC DNA]</scope>
    <source>
        <strain evidence="4 5">BCCO 10_0798</strain>
    </source>
</reference>
<feature type="region of interest" description="Disordered" evidence="1">
    <location>
        <begin position="126"/>
        <end position="158"/>
    </location>
</feature>
<keyword evidence="2" id="KW-1133">Transmembrane helix</keyword>